<dbReference type="SUPFAM" id="SSF103473">
    <property type="entry name" value="MFS general substrate transporter"/>
    <property type="match status" value="1"/>
</dbReference>
<keyword evidence="10" id="KW-1185">Reference proteome</keyword>
<dbReference type="FunFam" id="1.20.1720.10:FF:000009">
    <property type="entry name" value="MFS multidrug transporter"/>
    <property type="match status" value="1"/>
</dbReference>
<dbReference type="InterPro" id="IPR036259">
    <property type="entry name" value="MFS_trans_sf"/>
</dbReference>
<comment type="caution">
    <text evidence="9">The sequence shown here is derived from an EMBL/GenBank/DDBJ whole genome shotgun (WGS) entry which is preliminary data.</text>
</comment>
<feature type="transmembrane region" description="Helical" evidence="7">
    <location>
        <begin position="360"/>
        <end position="378"/>
    </location>
</feature>
<dbReference type="PANTHER" id="PTHR23502">
    <property type="entry name" value="MAJOR FACILITATOR SUPERFAMILY"/>
    <property type="match status" value="1"/>
</dbReference>
<evidence type="ECO:0000256" key="6">
    <source>
        <dbReference type="SAM" id="MobiDB-lite"/>
    </source>
</evidence>
<protein>
    <submittedName>
        <fullName evidence="9">MFS transporter</fullName>
    </submittedName>
</protein>
<evidence type="ECO:0000313" key="10">
    <source>
        <dbReference type="Proteomes" id="UP000234254"/>
    </source>
</evidence>
<comment type="subcellular location">
    <subcellularLocation>
        <location evidence="1">Membrane</location>
        <topology evidence="1">Multi-pass membrane protein</topology>
    </subcellularLocation>
</comment>
<keyword evidence="2" id="KW-0813">Transport</keyword>
<feature type="region of interest" description="Disordered" evidence="6">
    <location>
        <begin position="1"/>
        <end position="20"/>
    </location>
</feature>
<feature type="transmembrane region" description="Helical" evidence="7">
    <location>
        <begin position="390"/>
        <end position="415"/>
    </location>
</feature>
<feature type="transmembrane region" description="Helical" evidence="7">
    <location>
        <begin position="427"/>
        <end position="444"/>
    </location>
</feature>
<dbReference type="GeneID" id="36545651"/>
<gene>
    <name evidence="9" type="ORF">P168DRAFT_296692</name>
</gene>
<evidence type="ECO:0000256" key="2">
    <source>
        <dbReference type="ARBA" id="ARBA00022448"/>
    </source>
</evidence>
<feature type="transmembrane region" description="Helical" evidence="7">
    <location>
        <begin position="32"/>
        <end position="54"/>
    </location>
</feature>
<evidence type="ECO:0000256" key="3">
    <source>
        <dbReference type="ARBA" id="ARBA00022692"/>
    </source>
</evidence>
<feature type="transmembrane region" description="Helical" evidence="7">
    <location>
        <begin position="66"/>
        <end position="87"/>
    </location>
</feature>
<dbReference type="OrthoDB" id="440553at2759"/>
<feature type="transmembrane region" description="Helical" evidence="7">
    <location>
        <begin position="450"/>
        <end position="473"/>
    </location>
</feature>
<dbReference type="GO" id="GO:0005886">
    <property type="term" value="C:plasma membrane"/>
    <property type="evidence" value="ECO:0007669"/>
    <property type="project" value="TreeGrafter"/>
</dbReference>
<evidence type="ECO:0000256" key="7">
    <source>
        <dbReference type="SAM" id="Phobius"/>
    </source>
</evidence>
<keyword evidence="4 7" id="KW-1133">Transmembrane helix</keyword>
<feature type="transmembrane region" description="Helical" evidence="7">
    <location>
        <begin position="269"/>
        <end position="289"/>
    </location>
</feature>
<dbReference type="Proteomes" id="UP000234254">
    <property type="component" value="Unassembled WGS sequence"/>
</dbReference>
<feature type="transmembrane region" description="Helical" evidence="7">
    <location>
        <begin position="99"/>
        <end position="116"/>
    </location>
</feature>
<sequence>MQDDAKADADEIPQAHGSPEPYSIHGSTAKHLIVLAVSIAGCFSPLATTMYLPAFHALAKDLHQPIVLINLSMTTYLIFQGISPALLGPLTDRSGRRPMYIMCFIIYIASNIGLALQNHYAAFLTLRAMQSAGVSNTIALATAVITDITTATERGVTMGCAFAGFLAGQTLSPVLGGILTNYLGWRWIFWFLTICSATFFLVLLLFLPETSRPLVGNGSRRPPRSSLCLLDLTNTRRHGSTAPPLIPNSGRGLSRWNPFAALLALRDRAVFLVVMANGINFCGSVAITTSQPSQFKEVYALSDLHIGLCFLPFGIGGIVASYVQGRLTDFNYRRHVRRCSNGNERCALDRPTLARARAQMVPPLAVAQCLSAVAYGWMLHYSVPIACPLVFLFLLGYTGGAMINCLNVLTTDLCIDRPATATAMTNMVRCLMGAGISAAIGPLIEASGRGWAFTVVPGLLSLLCIPPLIFVMWGASVAVRAAHAS</sequence>
<dbReference type="PANTHER" id="PTHR23502:SF51">
    <property type="entry name" value="QUINIDINE RESISTANCE PROTEIN 1-RELATED"/>
    <property type="match status" value="1"/>
</dbReference>
<proteinExistence type="predicted"/>
<evidence type="ECO:0000256" key="4">
    <source>
        <dbReference type="ARBA" id="ARBA00022989"/>
    </source>
</evidence>
<dbReference type="VEuPathDB" id="FungiDB:P168DRAFT_296692"/>
<dbReference type="Gene3D" id="1.20.1250.20">
    <property type="entry name" value="MFS general substrate transporter like domains"/>
    <property type="match status" value="1"/>
</dbReference>
<dbReference type="InterPro" id="IPR011701">
    <property type="entry name" value="MFS"/>
</dbReference>
<organism evidence="9 10">
    <name type="scientific">Aspergillus campestris (strain IBT 28561)</name>
    <dbReference type="NCBI Taxonomy" id="1392248"/>
    <lineage>
        <taxon>Eukaryota</taxon>
        <taxon>Fungi</taxon>
        <taxon>Dikarya</taxon>
        <taxon>Ascomycota</taxon>
        <taxon>Pezizomycotina</taxon>
        <taxon>Eurotiomycetes</taxon>
        <taxon>Eurotiomycetidae</taxon>
        <taxon>Eurotiales</taxon>
        <taxon>Aspergillaceae</taxon>
        <taxon>Aspergillus</taxon>
        <taxon>Aspergillus subgen. Circumdati</taxon>
    </lineage>
</organism>
<dbReference type="RefSeq" id="XP_024693595.1">
    <property type="nucleotide sequence ID" value="XM_024838127.1"/>
</dbReference>
<evidence type="ECO:0000256" key="1">
    <source>
        <dbReference type="ARBA" id="ARBA00004141"/>
    </source>
</evidence>
<dbReference type="GO" id="GO:0022857">
    <property type="term" value="F:transmembrane transporter activity"/>
    <property type="evidence" value="ECO:0007669"/>
    <property type="project" value="InterPro"/>
</dbReference>
<name>A0A2I1D545_ASPC2</name>
<accession>A0A2I1D545</accession>
<evidence type="ECO:0000256" key="5">
    <source>
        <dbReference type="ARBA" id="ARBA00023136"/>
    </source>
</evidence>
<dbReference type="Pfam" id="PF07690">
    <property type="entry name" value="MFS_1"/>
    <property type="match status" value="1"/>
</dbReference>
<feature type="transmembrane region" description="Helical" evidence="7">
    <location>
        <begin position="187"/>
        <end position="207"/>
    </location>
</feature>
<dbReference type="InterPro" id="IPR020846">
    <property type="entry name" value="MFS_dom"/>
</dbReference>
<keyword evidence="5 7" id="KW-0472">Membrane</keyword>
<evidence type="ECO:0000313" key="9">
    <source>
        <dbReference type="EMBL" id="PKY05001.1"/>
    </source>
</evidence>
<feature type="transmembrane region" description="Helical" evidence="7">
    <location>
        <begin position="155"/>
        <end position="175"/>
    </location>
</feature>
<dbReference type="AlphaFoldDB" id="A0A2I1D545"/>
<dbReference type="EMBL" id="MSFM01000005">
    <property type="protein sequence ID" value="PKY05001.1"/>
    <property type="molecule type" value="Genomic_DNA"/>
</dbReference>
<evidence type="ECO:0000259" key="8">
    <source>
        <dbReference type="PROSITE" id="PS50850"/>
    </source>
</evidence>
<reference evidence="9" key="1">
    <citation type="submission" date="2016-12" db="EMBL/GenBank/DDBJ databases">
        <title>The genomes of Aspergillus section Nigri reveals drivers in fungal speciation.</title>
        <authorList>
            <consortium name="DOE Joint Genome Institute"/>
            <person name="Vesth T.C."/>
            <person name="Nybo J."/>
            <person name="Theobald S."/>
            <person name="Brandl J."/>
            <person name="Frisvad J.C."/>
            <person name="Nielsen K.F."/>
            <person name="Lyhne E.K."/>
            <person name="Kogle M.E."/>
            <person name="Kuo A."/>
            <person name="Riley R."/>
            <person name="Clum A."/>
            <person name="Nolan M."/>
            <person name="Lipzen A."/>
            <person name="Salamov A."/>
            <person name="Henrissat B."/>
            <person name="Wiebenga A."/>
            <person name="De vries R.P."/>
            <person name="Grigoriev I.V."/>
            <person name="Mortensen U.H."/>
            <person name="Andersen M.R."/>
            <person name="Baker S.E."/>
        </authorList>
    </citation>
    <scope>NUCLEOTIDE SEQUENCE</scope>
    <source>
        <strain evidence="9">IBT 28561</strain>
    </source>
</reference>
<feature type="domain" description="Major facilitator superfamily (MFS) profile" evidence="8">
    <location>
        <begin position="33"/>
        <end position="485"/>
    </location>
</feature>
<keyword evidence="3 7" id="KW-0812">Transmembrane</keyword>
<dbReference type="PROSITE" id="PS50850">
    <property type="entry name" value="MFS"/>
    <property type="match status" value="1"/>
</dbReference>
<feature type="transmembrane region" description="Helical" evidence="7">
    <location>
        <begin position="304"/>
        <end position="323"/>
    </location>
</feature>